<dbReference type="EMBL" id="CP036262">
    <property type="protein sequence ID" value="QDS93891.1"/>
    <property type="molecule type" value="Genomic_DNA"/>
</dbReference>
<proteinExistence type="predicted"/>
<dbReference type="Proteomes" id="UP000320672">
    <property type="component" value="Chromosome"/>
</dbReference>
<organism evidence="1 2">
    <name type="scientific">Roseimaritima multifibrata</name>
    <dbReference type="NCBI Taxonomy" id="1930274"/>
    <lineage>
        <taxon>Bacteria</taxon>
        <taxon>Pseudomonadati</taxon>
        <taxon>Planctomycetota</taxon>
        <taxon>Planctomycetia</taxon>
        <taxon>Pirellulales</taxon>
        <taxon>Pirellulaceae</taxon>
        <taxon>Roseimaritima</taxon>
    </lineage>
</organism>
<evidence type="ECO:0000313" key="2">
    <source>
        <dbReference type="Proteomes" id="UP000320672"/>
    </source>
</evidence>
<dbReference type="RefSeq" id="WP_218933170.1">
    <property type="nucleotide sequence ID" value="NZ_CP036262.1"/>
</dbReference>
<sequence length="52" mass="5353">MSRLGDSPGFVSRDLGTGAIAQTVRLLEVFVSQDSGTGAIAQTGRLLAVFVS</sequence>
<keyword evidence="2" id="KW-1185">Reference proteome</keyword>
<dbReference type="KEGG" id="rml:FF011L_26670"/>
<accession>A0A517MG77</accession>
<reference evidence="1 2" key="1">
    <citation type="submission" date="2019-02" db="EMBL/GenBank/DDBJ databases">
        <title>Deep-cultivation of Planctomycetes and their phenomic and genomic characterization uncovers novel biology.</title>
        <authorList>
            <person name="Wiegand S."/>
            <person name="Jogler M."/>
            <person name="Boedeker C."/>
            <person name="Pinto D."/>
            <person name="Vollmers J."/>
            <person name="Rivas-Marin E."/>
            <person name="Kohn T."/>
            <person name="Peeters S.H."/>
            <person name="Heuer A."/>
            <person name="Rast P."/>
            <person name="Oberbeckmann S."/>
            <person name="Bunk B."/>
            <person name="Jeske O."/>
            <person name="Meyerdierks A."/>
            <person name="Storesund J.E."/>
            <person name="Kallscheuer N."/>
            <person name="Luecker S."/>
            <person name="Lage O.M."/>
            <person name="Pohl T."/>
            <person name="Merkel B.J."/>
            <person name="Hornburger P."/>
            <person name="Mueller R.-W."/>
            <person name="Bruemmer F."/>
            <person name="Labrenz M."/>
            <person name="Spormann A.M."/>
            <person name="Op den Camp H."/>
            <person name="Overmann J."/>
            <person name="Amann R."/>
            <person name="Jetten M.S.M."/>
            <person name="Mascher T."/>
            <person name="Medema M.H."/>
            <person name="Devos D.P."/>
            <person name="Kaster A.-K."/>
            <person name="Ovreas L."/>
            <person name="Rohde M."/>
            <person name="Galperin M.Y."/>
            <person name="Jogler C."/>
        </authorList>
    </citation>
    <scope>NUCLEOTIDE SEQUENCE [LARGE SCALE GENOMIC DNA]</scope>
    <source>
        <strain evidence="1 2">FF011L</strain>
    </source>
</reference>
<name>A0A517MG77_9BACT</name>
<protein>
    <submittedName>
        <fullName evidence="1">Uncharacterized protein</fullName>
    </submittedName>
</protein>
<gene>
    <name evidence="1" type="ORF">FF011L_26670</name>
</gene>
<evidence type="ECO:0000313" key="1">
    <source>
        <dbReference type="EMBL" id="QDS93891.1"/>
    </source>
</evidence>
<dbReference type="AlphaFoldDB" id="A0A517MG77"/>